<dbReference type="AlphaFoldDB" id="T1IPS8"/>
<dbReference type="InterPro" id="IPR019448">
    <property type="entry name" value="NT-C2"/>
</dbReference>
<dbReference type="eggNOG" id="KOG0035">
    <property type="taxonomic scope" value="Eukaryota"/>
</dbReference>
<sequence>MSSVWKRLQRVNQRAAKFQFISSYHELMVECTSKWQPNKLCVIWTRRSRRYCSQPHNWEPTMRNPYRGLVVWPVPENVEITVTLFKNTLSTEFEDKDWTFVIEDISTTGKRRQIASGKINMKQYASIVPAQTEVKLNLKPLSKKVAAANLQFTLSCVFLREGKATDEDMQSIASLMSIQYPHEDVGNLEDFDDEPETAAEISEIANKFGLLASGSAEGHINS</sequence>
<dbReference type="PANTHER" id="PTHR23167:SF46">
    <property type="entry name" value="EPS15 HOMOLOGY DOMAIN CONTAINING PROTEIN-BINDING PROTEIN 1, ISOFORM F"/>
    <property type="match status" value="1"/>
</dbReference>
<evidence type="ECO:0000313" key="3">
    <source>
        <dbReference type="Proteomes" id="UP000014500"/>
    </source>
</evidence>
<dbReference type="HOGENOM" id="CLU_061053_0_0_1"/>
<evidence type="ECO:0000313" key="2">
    <source>
        <dbReference type="EnsemblMetazoa" id="SMAR003032-PA"/>
    </source>
</evidence>
<protein>
    <recommendedName>
        <fullName evidence="1">C2 NT-type domain-containing protein</fullName>
    </recommendedName>
</protein>
<reference evidence="3" key="1">
    <citation type="submission" date="2011-05" db="EMBL/GenBank/DDBJ databases">
        <authorList>
            <person name="Richards S.R."/>
            <person name="Qu J."/>
            <person name="Jiang H."/>
            <person name="Jhangiani S.N."/>
            <person name="Agravi P."/>
            <person name="Goodspeed R."/>
            <person name="Gross S."/>
            <person name="Mandapat C."/>
            <person name="Jackson L."/>
            <person name="Mathew T."/>
            <person name="Pu L."/>
            <person name="Thornton R."/>
            <person name="Saada N."/>
            <person name="Wilczek-Boney K.B."/>
            <person name="Lee S."/>
            <person name="Kovar C."/>
            <person name="Wu Y."/>
            <person name="Scherer S.E."/>
            <person name="Worley K.C."/>
            <person name="Muzny D.M."/>
            <person name="Gibbs R."/>
        </authorList>
    </citation>
    <scope>NUCLEOTIDE SEQUENCE</scope>
    <source>
        <strain evidence="3">Brora</strain>
    </source>
</reference>
<dbReference type="EMBL" id="JH431265">
    <property type="status" value="NOT_ANNOTATED_CDS"/>
    <property type="molecule type" value="Genomic_DNA"/>
</dbReference>
<accession>T1IPS8</accession>
<dbReference type="PANTHER" id="PTHR23167">
    <property type="entry name" value="CALPONIN HOMOLOGY DOMAIN-CONTAINING PROTEIN DDB_G0272472-RELATED"/>
    <property type="match status" value="1"/>
</dbReference>
<dbReference type="EnsemblMetazoa" id="SMAR003032-RA">
    <property type="protein sequence ID" value="SMAR003032-PA"/>
    <property type="gene ID" value="SMAR003032"/>
</dbReference>
<dbReference type="Proteomes" id="UP000014500">
    <property type="component" value="Unassembled WGS sequence"/>
</dbReference>
<dbReference type="InterPro" id="IPR050540">
    <property type="entry name" value="F-actin_Monoox_Mical"/>
</dbReference>
<keyword evidence="3" id="KW-1185">Reference proteome</keyword>
<reference evidence="2" key="2">
    <citation type="submission" date="2015-02" db="UniProtKB">
        <authorList>
            <consortium name="EnsemblMetazoa"/>
        </authorList>
    </citation>
    <scope>IDENTIFICATION</scope>
</reference>
<dbReference type="PhylomeDB" id="T1IPS8"/>
<dbReference type="PROSITE" id="PS51840">
    <property type="entry name" value="C2_NT"/>
    <property type="match status" value="1"/>
</dbReference>
<proteinExistence type="predicted"/>
<dbReference type="STRING" id="126957.T1IPS8"/>
<organism evidence="2 3">
    <name type="scientific">Strigamia maritima</name>
    <name type="common">European centipede</name>
    <name type="synonym">Geophilus maritimus</name>
    <dbReference type="NCBI Taxonomy" id="126957"/>
    <lineage>
        <taxon>Eukaryota</taxon>
        <taxon>Metazoa</taxon>
        <taxon>Ecdysozoa</taxon>
        <taxon>Arthropoda</taxon>
        <taxon>Myriapoda</taxon>
        <taxon>Chilopoda</taxon>
        <taxon>Pleurostigmophora</taxon>
        <taxon>Geophilomorpha</taxon>
        <taxon>Linotaeniidae</taxon>
        <taxon>Strigamia</taxon>
    </lineage>
</organism>
<dbReference type="Pfam" id="PF10358">
    <property type="entry name" value="NT-C2"/>
    <property type="match status" value="1"/>
</dbReference>
<name>T1IPS8_STRMM</name>
<evidence type="ECO:0000259" key="1">
    <source>
        <dbReference type="PROSITE" id="PS51840"/>
    </source>
</evidence>
<dbReference type="OMA" id="WHPSIEN"/>
<feature type="domain" description="C2 NT-type" evidence="1">
    <location>
        <begin position="8"/>
        <end position="158"/>
    </location>
</feature>